<dbReference type="GO" id="GO:0003899">
    <property type="term" value="F:DNA-directed RNA polymerase activity"/>
    <property type="evidence" value="ECO:0007669"/>
    <property type="project" value="UniProtKB-UniRule"/>
</dbReference>
<comment type="catalytic activity">
    <reaction evidence="8">
        <text>RNA(n) + a ribonucleoside 5'-triphosphate = RNA(n+1) + diphosphate</text>
        <dbReference type="Rhea" id="RHEA:21248"/>
        <dbReference type="Rhea" id="RHEA-COMP:14527"/>
        <dbReference type="Rhea" id="RHEA-COMP:17342"/>
        <dbReference type="ChEBI" id="CHEBI:33019"/>
        <dbReference type="ChEBI" id="CHEBI:61557"/>
        <dbReference type="ChEBI" id="CHEBI:140395"/>
        <dbReference type="EC" id="2.7.7.6"/>
    </reaction>
</comment>
<evidence type="ECO:0000256" key="3">
    <source>
        <dbReference type="ARBA" id="ARBA00022679"/>
    </source>
</evidence>
<evidence type="ECO:0000313" key="10">
    <source>
        <dbReference type="EMBL" id="ADY01893.1"/>
    </source>
</evidence>
<name>F0QUI4_VULM7</name>
<keyword evidence="2 8" id="KW-0963">Cytoplasm</keyword>
<dbReference type="SMART" id="SM00659">
    <property type="entry name" value="RPOLCX"/>
    <property type="match status" value="1"/>
</dbReference>
<organism evidence="10 11">
    <name type="scientific">Vulcanisaeta moutnovskia (strain 768-28)</name>
    <dbReference type="NCBI Taxonomy" id="985053"/>
    <lineage>
        <taxon>Archaea</taxon>
        <taxon>Thermoproteota</taxon>
        <taxon>Thermoprotei</taxon>
        <taxon>Thermoproteales</taxon>
        <taxon>Thermoproteaceae</taxon>
        <taxon>Vulcanisaeta</taxon>
    </lineage>
</organism>
<dbReference type="GO" id="GO:0000428">
    <property type="term" value="C:DNA-directed RNA polymerase complex"/>
    <property type="evidence" value="ECO:0007669"/>
    <property type="project" value="UniProtKB-KW"/>
</dbReference>
<feature type="region of interest" description="Disordered" evidence="9">
    <location>
        <begin position="1"/>
        <end position="28"/>
    </location>
</feature>
<sequence length="80" mass="9025">MSEEFFEEGGEREPASTLSGEGGEETTGEVAGRKMYMCLRCGRVFSLEDMITPGVHCPYCGYRIIIKIRSFQTKRVSHIE</sequence>
<dbReference type="InterPro" id="IPR006591">
    <property type="entry name" value="RNAP_P/RPABC4"/>
</dbReference>
<keyword evidence="7 8" id="KW-0804">Transcription</keyword>
<comment type="subcellular location">
    <subcellularLocation>
        <location evidence="8">Cytoplasm</location>
    </subcellularLocation>
</comment>
<dbReference type="HAMAP" id="MF_00615">
    <property type="entry name" value="RNApol_arch_Rpo12"/>
    <property type="match status" value="1"/>
</dbReference>
<keyword evidence="3 8" id="KW-0808">Transferase</keyword>
<proteinExistence type="inferred from homology"/>
<dbReference type="Gene3D" id="2.20.28.30">
    <property type="entry name" value="RNA polymerase ii, chain L"/>
    <property type="match status" value="1"/>
</dbReference>
<keyword evidence="4 8" id="KW-0548">Nucleotidyltransferase</keyword>
<dbReference type="Proteomes" id="UP000007485">
    <property type="component" value="Chromosome"/>
</dbReference>
<dbReference type="InterPro" id="IPR029040">
    <property type="entry name" value="RPABC4/Spt4"/>
</dbReference>
<comment type="subunit">
    <text evidence="8">Part of the RNA polymerase complex.</text>
</comment>
<dbReference type="GO" id="GO:0005737">
    <property type="term" value="C:cytoplasm"/>
    <property type="evidence" value="ECO:0007669"/>
    <property type="project" value="UniProtKB-SubCell"/>
</dbReference>
<feature type="binding site" evidence="8">
    <location>
        <position position="57"/>
    </location>
    <ligand>
        <name>Zn(2+)</name>
        <dbReference type="ChEBI" id="CHEBI:29105"/>
    </ligand>
</feature>
<comment type="similarity">
    <text evidence="8">Belongs to the archaeal Rpo12/eukaryotic RPC10 RNA polymerase subunit family.</text>
</comment>
<gene>
    <name evidence="8" type="primary">rpo12</name>
    <name evidence="8" type="synonym">rpoP</name>
    <name evidence="10" type="ordered locus">VMUT_1689</name>
</gene>
<evidence type="ECO:0000256" key="4">
    <source>
        <dbReference type="ARBA" id="ARBA00022695"/>
    </source>
</evidence>
<evidence type="ECO:0000256" key="5">
    <source>
        <dbReference type="ARBA" id="ARBA00022723"/>
    </source>
</evidence>
<dbReference type="KEGG" id="vmo:VMUT_1689"/>
<evidence type="ECO:0000256" key="1">
    <source>
        <dbReference type="ARBA" id="ARBA00022478"/>
    </source>
</evidence>
<evidence type="ECO:0000313" key="11">
    <source>
        <dbReference type="Proteomes" id="UP000007485"/>
    </source>
</evidence>
<dbReference type="eggNOG" id="arCOG04341">
    <property type="taxonomic scope" value="Archaea"/>
</dbReference>
<keyword evidence="11" id="KW-1185">Reference proteome</keyword>
<accession>F0QUI4</accession>
<dbReference type="HOGENOM" id="CLU_194985_0_0_2"/>
<dbReference type="InterPro" id="IPR023464">
    <property type="entry name" value="Rpo12"/>
</dbReference>
<keyword evidence="1 8" id="KW-0240">DNA-directed RNA polymerase</keyword>
<dbReference type="AlphaFoldDB" id="F0QUI4"/>
<dbReference type="GO" id="GO:0008270">
    <property type="term" value="F:zinc ion binding"/>
    <property type="evidence" value="ECO:0007669"/>
    <property type="project" value="UniProtKB-UniRule"/>
</dbReference>
<comment type="function">
    <text evidence="8">DNA-dependent RNA polymerase (RNAP) catalyzes the transcription of DNA into RNA using the four ribonucleoside triphosphates as substrates.</text>
</comment>
<feature type="binding site" evidence="8">
    <location>
        <position position="41"/>
    </location>
    <ligand>
        <name>Zn(2+)</name>
        <dbReference type="ChEBI" id="CHEBI:29105"/>
    </ligand>
</feature>
<dbReference type="EMBL" id="CP002529">
    <property type="protein sequence ID" value="ADY01893.1"/>
    <property type="molecule type" value="Genomic_DNA"/>
</dbReference>
<keyword evidence="5 8" id="KW-0479">Metal-binding</keyword>
<reference evidence="10 11" key="1">
    <citation type="journal article" date="2011" name="J. Bacteriol.">
        <title>Complete genome sequence of 'Vulcanisaeta moutnovskia' strain 768-28, a novel member of the hyperthermophilic crenarchaeal genus vulcanisaeta.</title>
        <authorList>
            <person name="Gumerov V.M."/>
            <person name="Mardanov A.V."/>
            <person name="Beletsky A.V."/>
            <person name="Prokofeva M.I."/>
            <person name="Bonch-Osmolovskaya E.A."/>
            <person name="Ravin N.V."/>
            <person name="Skryabin K.G."/>
        </authorList>
    </citation>
    <scope>NUCLEOTIDE SEQUENCE [LARGE SCALE GENOMIC DNA]</scope>
    <source>
        <strain evidence="10 11">768-28</strain>
    </source>
</reference>
<comment type="cofactor">
    <cofactor evidence="8">
        <name>Zn(2+)</name>
        <dbReference type="ChEBI" id="CHEBI:29105"/>
    </cofactor>
    <text evidence="8">Binds 1 zinc ion.</text>
</comment>
<dbReference type="STRING" id="985053.VMUT_1689"/>
<dbReference type="EC" id="2.7.7.6" evidence="8"/>
<evidence type="ECO:0000256" key="6">
    <source>
        <dbReference type="ARBA" id="ARBA00022833"/>
    </source>
</evidence>
<evidence type="ECO:0000256" key="2">
    <source>
        <dbReference type="ARBA" id="ARBA00022490"/>
    </source>
</evidence>
<dbReference type="SUPFAM" id="SSF63393">
    <property type="entry name" value="RNA polymerase subunits"/>
    <property type="match status" value="1"/>
</dbReference>
<feature type="binding site" evidence="8">
    <location>
        <position position="60"/>
    </location>
    <ligand>
        <name>Zn(2+)</name>
        <dbReference type="ChEBI" id="CHEBI:29105"/>
    </ligand>
</feature>
<evidence type="ECO:0000256" key="8">
    <source>
        <dbReference type="HAMAP-Rule" id="MF_00615"/>
    </source>
</evidence>
<evidence type="ECO:0000256" key="9">
    <source>
        <dbReference type="SAM" id="MobiDB-lite"/>
    </source>
</evidence>
<dbReference type="GO" id="GO:0003677">
    <property type="term" value="F:DNA binding"/>
    <property type="evidence" value="ECO:0007669"/>
    <property type="project" value="InterPro"/>
</dbReference>
<evidence type="ECO:0000256" key="7">
    <source>
        <dbReference type="ARBA" id="ARBA00023163"/>
    </source>
</evidence>
<dbReference type="GO" id="GO:0006351">
    <property type="term" value="P:DNA-templated transcription"/>
    <property type="evidence" value="ECO:0007669"/>
    <property type="project" value="UniProtKB-UniRule"/>
</dbReference>
<keyword evidence="6 8" id="KW-0862">Zinc</keyword>
<protein>
    <recommendedName>
        <fullName evidence="8">DNA-directed RNA polymerase subunit Rpo12</fullName>
        <ecNumber evidence="8">2.7.7.6</ecNumber>
    </recommendedName>
    <alternativeName>
        <fullName evidence="8">DNA-directed RNA polymerase subunit P</fullName>
    </alternativeName>
</protein>